<dbReference type="Gene3D" id="1.10.150.120">
    <property type="entry name" value="[2Fe-2S]-binding domain"/>
    <property type="match status" value="1"/>
</dbReference>
<accession>A0A7C4EVI5</accession>
<evidence type="ECO:0000256" key="4">
    <source>
        <dbReference type="ARBA" id="ARBA00023004"/>
    </source>
</evidence>
<evidence type="ECO:0000256" key="2">
    <source>
        <dbReference type="ARBA" id="ARBA00022723"/>
    </source>
</evidence>
<evidence type="ECO:0000259" key="6">
    <source>
        <dbReference type="PROSITE" id="PS51085"/>
    </source>
</evidence>
<dbReference type="Pfam" id="PF01799">
    <property type="entry name" value="Fer2_2"/>
    <property type="match status" value="1"/>
</dbReference>
<evidence type="ECO:0000256" key="5">
    <source>
        <dbReference type="ARBA" id="ARBA00023014"/>
    </source>
</evidence>
<sequence>MPQSPSPIKISFELNGITQEVEVMPWDTALAALRERLGLTGVKEGCGIGECGACTIIVNGRAVDSCLMLAAQLDGCIVETIEGLAKDGRAHPIQKAFLDAGAVQCGYCTPGMIMSAKALLDKHPKPGREEIIRFMSGNLCRCTGYQQIIEAVDRAAGRDAKLEDAEDGS</sequence>
<proteinExistence type="predicted"/>
<dbReference type="FunFam" id="1.10.150.120:FF:000003">
    <property type="entry name" value="Carbon monoxide dehydrogenase, small subunit"/>
    <property type="match status" value="1"/>
</dbReference>
<dbReference type="Gene3D" id="3.10.20.30">
    <property type="match status" value="1"/>
</dbReference>
<dbReference type="GO" id="GO:0051537">
    <property type="term" value="F:2 iron, 2 sulfur cluster binding"/>
    <property type="evidence" value="ECO:0007669"/>
    <property type="project" value="UniProtKB-KW"/>
</dbReference>
<gene>
    <name evidence="7" type="ORF">ENV54_08560</name>
</gene>
<dbReference type="InterPro" id="IPR012675">
    <property type="entry name" value="Beta-grasp_dom_sf"/>
</dbReference>
<dbReference type="PANTHER" id="PTHR44379:SF8">
    <property type="entry name" value="XANTHINE DEHYDROGENASE IRON-SULFUR-BINDING SUBUNIT XDHC-RELATED"/>
    <property type="match status" value="1"/>
</dbReference>
<dbReference type="InterPro" id="IPR001041">
    <property type="entry name" value="2Fe-2S_ferredoxin-type"/>
</dbReference>
<dbReference type="FunFam" id="3.10.20.30:FF:000020">
    <property type="entry name" value="Xanthine dehydrogenase iron-sulfur subunit"/>
    <property type="match status" value="1"/>
</dbReference>
<reference evidence="7" key="1">
    <citation type="journal article" date="2020" name="mSystems">
        <title>Genome- and Community-Level Interaction Insights into Carbon Utilization and Element Cycling Functions of Hydrothermarchaeota in Hydrothermal Sediment.</title>
        <authorList>
            <person name="Zhou Z."/>
            <person name="Liu Y."/>
            <person name="Xu W."/>
            <person name="Pan J."/>
            <person name="Luo Z.H."/>
            <person name="Li M."/>
        </authorList>
    </citation>
    <scope>NUCLEOTIDE SEQUENCE [LARGE SCALE GENOMIC DNA]</scope>
    <source>
        <strain evidence="7">SpSt-769</strain>
    </source>
</reference>
<dbReference type="InterPro" id="IPR051452">
    <property type="entry name" value="Diverse_Oxidoreductases"/>
</dbReference>
<keyword evidence="3" id="KW-0560">Oxidoreductase</keyword>
<dbReference type="GO" id="GO:0016491">
    <property type="term" value="F:oxidoreductase activity"/>
    <property type="evidence" value="ECO:0007669"/>
    <property type="project" value="UniProtKB-KW"/>
</dbReference>
<dbReference type="AlphaFoldDB" id="A0A7C4EVI5"/>
<evidence type="ECO:0000256" key="1">
    <source>
        <dbReference type="ARBA" id="ARBA00022714"/>
    </source>
</evidence>
<dbReference type="InterPro" id="IPR036884">
    <property type="entry name" value="2Fe-2S-bd_dom_sf"/>
</dbReference>
<dbReference type="GO" id="GO:0046872">
    <property type="term" value="F:metal ion binding"/>
    <property type="evidence" value="ECO:0007669"/>
    <property type="project" value="UniProtKB-KW"/>
</dbReference>
<keyword evidence="1" id="KW-0001">2Fe-2S</keyword>
<dbReference type="PROSITE" id="PS00197">
    <property type="entry name" value="2FE2S_FER_1"/>
    <property type="match status" value="1"/>
</dbReference>
<dbReference type="InterPro" id="IPR006058">
    <property type="entry name" value="2Fe2S_fd_BS"/>
</dbReference>
<feature type="domain" description="2Fe-2S ferredoxin-type" evidence="6">
    <location>
        <begin position="8"/>
        <end position="84"/>
    </location>
</feature>
<keyword evidence="5" id="KW-0411">Iron-sulfur</keyword>
<keyword evidence="4" id="KW-0408">Iron</keyword>
<evidence type="ECO:0000313" key="7">
    <source>
        <dbReference type="EMBL" id="HGH61334.1"/>
    </source>
</evidence>
<dbReference type="CDD" id="cd00207">
    <property type="entry name" value="fer2"/>
    <property type="match status" value="1"/>
</dbReference>
<dbReference type="EMBL" id="DTGT01000267">
    <property type="protein sequence ID" value="HGH61334.1"/>
    <property type="molecule type" value="Genomic_DNA"/>
</dbReference>
<organism evidence="7">
    <name type="scientific">Desulfomonile tiedjei</name>
    <dbReference type="NCBI Taxonomy" id="2358"/>
    <lineage>
        <taxon>Bacteria</taxon>
        <taxon>Pseudomonadati</taxon>
        <taxon>Thermodesulfobacteriota</taxon>
        <taxon>Desulfomonilia</taxon>
        <taxon>Desulfomonilales</taxon>
        <taxon>Desulfomonilaceae</taxon>
        <taxon>Desulfomonile</taxon>
    </lineage>
</organism>
<evidence type="ECO:0000256" key="3">
    <source>
        <dbReference type="ARBA" id="ARBA00023002"/>
    </source>
</evidence>
<dbReference type="InterPro" id="IPR036010">
    <property type="entry name" value="2Fe-2S_ferredoxin-like_sf"/>
</dbReference>
<dbReference type="SUPFAM" id="SSF54292">
    <property type="entry name" value="2Fe-2S ferredoxin-like"/>
    <property type="match status" value="1"/>
</dbReference>
<dbReference type="Pfam" id="PF00111">
    <property type="entry name" value="Fer2"/>
    <property type="match status" value="1"/>
</dbReference>
<protein>
    <submittedName>
        <fullName evidence="7">(2Fe-2S)-binding protein</fullName>
    </submittedName>
</protein>
<comment type="caution">
    <text evidence="7">The sequence shown here is derived from an EMBL/GenBank/DDBJ whole genome shotgun (WGS) entry which is preliminary data.</text>
</comment>
<dbReference type="InterPro" id="IPR002888">
    <property type="entry name" value="2Fe-2S-bd"/>
</dbReference>
<name>A0A7C4EVI5_9BACT</name>
<dbReference type="SUPFAM" id="SSF47741">
    <property type="entry name" value="CO dehydrogenase ISP C-domain like"/>
    <property type="match status" value="1"/>
</dbReference>
<dbReference type="PROSITE" id="PS51085">
    <property type="entry name" value="2FE2S_FER_2"/>
    <property type="match status" value="1"/>
</dbReference>
<dbReference type="PANTHER" id="PTHR44379">
    <property type="entry name" value="OXIDOREDUCTASE WITH IRON-SULFUR SUBUNIT"/>
    <property type="match status" value="1"/>
</dbReference>
<keyword evidence="2" id="KW-0479">Metal-binding</keyword>